<keyword evidence="2" id="KW-0472">Membrane</keyword>
<gene>
    <name evidence="3" type="ORF">AO501_20765</name>
</gene>
<feature type="transmembrane region" description="Helical" evidence="2">
    <location>
        <begin position="25"/>
        <end position="44"/>
    </location>
</feature>
<sequence>MAETSCERYPESAAPPRRRAGRAGILAAVLVVVVFASIVAVIVYSRRSAEESTAEPIGPLDGTFSAEFGPRTDIFGNAYQGNVVTENYDGPWSIRSMCRANGCLATASYGRQNSKLSSLVFDEIDGRWLAVAVTPGTCDTVGTDVWLIFTLQPRPDGTLAGEYLEVPQIQCGVPGIRGSSLPAKQILTLRRTGNVDSNVQVGDNETQPPRHASPAQGLHGQYLETMQQETGTYTRSNTVKTYCVRTGDHCISLVYTALDFTPLVFAGQKWTVNFERGMRCASGGAGRYTDIREFPLPPAPQDPIPVLTGRAHQQVTGGTPCDSVYDFDDKFERTGE</sequence>
<name>A0A0Q2MII1_MYCGO</name>
<evidence type="ECO:0000313" key="3">
    <source>
        <dbReference type="EMBL" id="KQH79623.1"/>
    </source>
</evidence>
<evidence type="ECO:0000256" key="2">
    <source>
        <dbReference type="SAM" id="Phobius"/>
    </source>
</evidence>
<dbReference type="Proteomes" id="UP000051677">
    <property type="component" value="Unassembled WGS sequence"/>
</dbReference>
<dbReference type="EMBL" id="LKTM01000079">
    <property type="protein sequence ID" value="KQH79623.1"/>
    <property type="molecule type" value="Genomic_DNA"/>
</dbReference>
<protein>
    <submittedName>
        <fullName evidence="3">Uncharacterized protein</fullName>
    </submittedName>
</protein>
<accession>A0A0Q2MII1</accession>
<proteinExistence type="predicted"/>
<dbReference type="AlphaFoldDB" id="A0A0Q2MII1"/>
<keyword evidence="2" id="KW-0812">Transmembrane</keyword>
<reference evidence="3 4" key="1">
    <citation type="submission" date="2015-10" db="EMBL/GenBank/DDBJ databases">
        <title>Mycobacterium gordonae draft genome assembly.</title>
        <authorList>
            <person name="Ustinova V."/>
            <person name="Smirnova T."/>
            <person name="Blagodatskikh K."/>
            <person name="Varlamov D."/>
            <person name="Larionova E."/>
            <person name="Chernousova L."/>
        </authorList>
    </citation>
    <scope>NUCLEOTIDE SEQUENCE [LARGE SCALE GENOMIC DNA]</scope>
    <source>
        <strain evidence="3 4">CTRI 14-8773</strain>
    </source>
</reference>
<dbReference type="OrthoDB" id="4677256at2"/>
<keyword evidence="2" id="KW-1133">Transmembrane helix</keyword>
<evidence type="ECO:0000313" key="4">
    <source>
        <dbReference type="Proteomes" id="UP000051677"/>
    </source>
</evidence>
<organism evidence="3 4">
    <name type="scientific">Mycobacterium gordonae</name>
    <dbReference type="NCBI Taxonomy" id="1778"/>
    <lineage>
        <taxon>Bacteria</taxon>
        <taxon>Bacillati</taxon>
        <taxon>Actinomycetota</taxon>
        <taxon>Actinomycetes</taxon>
        <taxon>Mycobacteriales</taxon>
        <taxon>Mycobacteriaceae</taxon>
        <taxon>Mycobacterium</taxon>
    </lineage>
</organism>
<evidence type="ECO:0000256" key="1">
    <source>
        <dbReference type="SAM" id="MobiDB-lite"/>
    </source>
</evidence>
<dbReference type="STRING" id="1778.A9W97_13645"/>
<feature type="compositionally biased region" description="Polar residues" evidence="1">
    <location>
        <begin position="197"/>
        <end position="207"/>
    </location>
</feature>
<feature type="region of interest" description="Disordered" evidence="1">
    <location>
        <begin position="197"/>
        <end position="217"/>
    </location>
</feature>
<comment type="caution">
    <text evidence="3">The sequence shown here is derived from an EMBL/GenBank/DDBJ whole genome shotgun (WGS) entry which is preliminary data.</text>
</comment>
<dbReference type="RefSeq" id="WP_055577429.1">
    <property type="nucleotide sequence ID" value="NZ_LKTM01000079.1"/>
</dbReference>